<reference evidence="3 4" key="1">
    <citation type="journal article" date="2013" name="J. Virol.">
        <title>Genomic characterization of Japanese macaque rhadinovirus, a novel herpesvirus isolated from a nonhuman primate with a spontaneous inflammatory demyelinating disease.</title>
        <authorList>
            <person name="Estep R.D."/>
            <person name="Hansen S.G."/>
            <person name="Rogers K.S."/>
            <person name="Axthelm M.K."/>
            <person name="Wong S.W."/>
        </authorList>
    </citation>
    <scope>NUCLEOTIDE SEQUENCE [LARGE SCALE GENOMIC DNA]</scope>
    <source>
        <strain evidence="2">12E2</strain>
        <strain evidence="1">3A1</strain>
    </source>
</reference>
<dbReference type="Proteomes" id="UP000133219">
    <property type="component" value="Segment"/>
</dbReference>
<dbReference type="EMBL" id="JN885136">
    <property type="protein sequence ID" value="AEW87687.1"/>
    <property type="molecule type" value="Genomic_DNA"/>
</dbReference>
<dbReference type="RefSeq" id="YP_238466.1">
    <property type="nucleotide sequence ID" value="NC_007016.1"/>
</dbReference>
<dbReference type="EMBL" id="JN885137">
    <property type="protein sequence ID" value="AEW87857.1"/>
    <property type="molecule type" value="Genomic_DNA"/>
</dbReference>
<protein>
    <submittedName>
        <fullName evidence="1">JM163</fullName>
    </submittedName>
</protein>
<evidence type="ECO:0000313" key="4">
    <source>
        <dbReference type="Proteomes" id="UP000133219"/>
    </source>
</evidence>
<evidence type="ECO:0000313" key="1">
    <source>
        <dbReference type="EMBL" id="AEW87687.1"/>
    </source>
</evidence>
<sequence length="84" mass="8768">MPTFPPMVKPENPRRMFPPLRSLVETAATSNPTLVNAAISALGSGAPGAIRAATAGGLDGTANSVSSLFLQTSARWPRLCRLHP</sequence>
<organism evidence="1 4">
    <name type="scientific">Macaca fuscata rhadinovirus</name>
    <dbReference type="NCBI Taxonomy" id="272551"/>
    <lineage>
        <taxon>Viruses</taxon>
        <taxon>Duplodnaviria</taxon>
        <taxon>Heunggongvirae</taxon>
        <taxon>Peploviricota</taxon>
        <taxon>Herviviricetes</taxon>
        <taxon>Herpesvirales</taxon>
        <taxon>Orthoherpesviridae</taxon>
        <taxon>Gammaherpesvirinae</taxon>
        <taxon>Rhadinovirus</taxon>
        <taxon>Rhadinovirus macacinegamma11</taxon>
        <taxon>macacine gammaherpesvirus 11</taxon>
    </lineage>
</organism>
<proteinExistence type="predicted"/>
<evidence type="ECO:0000313" key="3">
    <source>
        <dbReference type="Proteomes" id="UP000124292"/>
    </source>
</evidence>
<accession>G9JMH0</accession>
<dbReference type="Proteomes" id="UP000124292">
    <property type="component" value="Genome"/>
</dbReference>
<dbReference type="KEGG" id="vg:3416548"/>
<evidence type="ECO:0000313" key="2">
    <source>
        <dbReference type="EMBL" id="AEW87857.1"/>
    </source>
</evidence>
<name>G9JMH0_9GAMA</name>
<dbReference type="GeneID" id="3416548"/>
<gene>
    <name evidence="1" type="ORF">JM163</name>
</gene>